<keyword evidence="6" id="KW-1185">Reference proteome</keyword>
<reference evidence="5" key="1">
    <citation type="submission" date="2022-10" db="EMBL/GenBank/DDBJ databases">
        <title>The complete genomes of actinobacterial strains from the NBC collection.</title>
        <authorList>
            <person name="Joergensen T.S."/>
            <person name="Alvarez Arevalo M."/>
            <person name="Sterndorff E.B."/>
            <person name="Faurdal D."/>
            <person name="Vuksanovic O."/>
            <person name="Mourched A.-S."/>
            <person name="Charusanti P."/>
            <person name="Shaw S."/>
            <person name="Blin K."/>
            <person name="Weber T."/>
        </authorList>
    </citation>
    <scope>NUCLEOTIDE SEQUENCE</scope>
    <source>
        <strain evidence="5">NBC_00686</strain>
    </source>
</reference>
<evidence type="ECO:0000259" key="2">
    <source>
        <dbReference type="Pfam" id="PF13556"/>
    </source>
</evidence>
<dbReference type="InterPro" id="IPR025736">
    <property type="entry name" value="PucR_C-HTH_dom"/>
</dbReference>
<dbReference type="EMBL" id="CP109011">
    <property type="protein sequence ID" value="WUT48851.1"/>
    <property type="molecule type" value="Genomic_DNA"/>
</dbReference>
<comment type="similarity">
    <text evidence="1">Belongs to the CdaR family.</text>
</comment>
<feature type="domain" description="CdaR GGDEF-like" evidence="4">
    <location>
        <begin position="198"/>
        <end position="310"/>
    </location>
</feature>
<organism evidence="5 6">
    <name type="scientific">Streptomyces pseudovenezuelae</name>
    <dbReference type="NCBI Taxonomy" id="67350"/>
    <lineage>
        <taxon>Bacteria</taxon>
        <taxon>Bacillati</taxon>
        <taxon>Actinomycetota</taxon>
        <taxon>Actinomycetes</taxon>
        <taxon>Kitasatosporales</taxon>
        <taxon>Streptomycetaceae</taxon>
        <taxon>Streptomyces</taxon>
        <taxon>Streptomyces aurantiacus group</taxon>
    </lineage>
</organism>
<dbReference type="InterPro" id="IPR051448">
    <property type="entry name" value="CdaR-like_regulators"/>
</dbReference>
<evidence type="ECO:0000313" key="5">
    <source>
        <dbReference type="EMBL" id="WUT48851.1"/>
    </source>
</evidence>
<evidence type="ECO:0000259" key="4">
    <source>
        <dbReference type="Pfam" id="PF17853"/>
    </source>
</evidence>
<dbReference type="RefSeq" id="WP_329272404.1">
    <property type="nucleotide sequence ID" value="NZ_CP109011.1"/>
</dbReference>
<evidence type="ECO:0000259" key="3">
    <source>
        <dbReference type="Pfam" id="PF14361"/>
    </source>
</evidence>
<name>A0ABZ1X9N2_9ACTN</name>
<proteinExistence type="inferred from homology"/>
<dbReference type="PANTHER" id="PTHR33744">
    <property type="entry name" value="CARBOHYDRATE DIACID REGULATOR"/>
    <property type="match status" value="1"/>
</dbReference>
<dbReference type="InterPro" id="IPR041522">
    <property type="entry name" value="CdaR_GGDEF"/>
</dbReference>
<dbReference type="Pfam" id="PF14361">
    <property type="entry name" value="RsbRD_N"/>
    <property type="match status" value="1"/>
</dbReference>
<dbReference type="InterPro" id="IPR042070">
    <property type="entry name" value="PucR_C-HTH_sf"/>
</dbReference>
<dbReference type="Proteomes" id="UP001432168">
    <property type="component" value="Chromosome"/>
</dbReference>
<feature type="domain" description="PucR C-terminal helix-turn-helix" evidence="2">
    <location>
        <begin position="366"/>
        <end position="419"/>
    </location>
</feature>
<sequence length="436" mass="47521">MIGTWLRDVTPRDEDAVAHSVLPPPRLAEFVTRVGEGPCGWAVELGRAMAARITEEIPELALDGIVQELRRGCEAVAVGLVAALCEERDFTVADVPEVFLGAAEVVSRGVGIEHMLRAINVGHSFAVHEVLDVCERLLSGEERFTVMRRVCELMLSVVDELTADMAREFGRVQQAWLASATAARMEVVQSILHGDTVPLDRAGHVLGYDLTRQHLAVVAWADDPTPAWSGRLEEAAVDLLRTAGCTSTLVVPVGDRRVWAWGSGVRRPPCLGANGTPQSRPGVRVAVGLTGPSLDGFRDSHYQALEAARVGMMSHGSPFGVRWLFDYGELDVVAMLSYRIDLAREFVRRELGGLAGPGESTATVRTTLKCYLDEERSLNSAAERLHVARNTVAYRVQRAEQLRGREIGVRRMQLQAALTLVEELGEAVLLLDPAPS</sequence>
<dbReference type="Pfam" id="PF13556">
    <property type="entry name" value="HTH_30"/>
    <property type="match status" value="1"/>
</dbReference>
<dbReference type="Pfam" id="PF17853">
    <property type="entry name" value="GGDEF_2"/>
    <property type="match status" value="1"/>
</dbReference>
<gene>
    <name evidence="5" type="ORF">OG929_44170</name>
</gene>
<dbReference type="InterPro" id="IPR025751">
    <property type="entry name" value="RsbRD_N_dom"/>
</dbReference>
<dbReference type="PANTHER" id="PTHR33744:SF1">
    <property type="entry name" value="DNA-BINDING TRANSCRIPTIONAL ACTIVATOR ADER"/>
    <property type="match status" value="1"/>
</dbReference>
<feature type="domain" description="RsbT co-antagonist protein RsbRD N-terminal" evidence="3">
    <location>
        <begin position="44"/>
        <end position="184"/>
    </location>
</feature>
<evidence type="ECO:0000256" key="1">
    <source>
        <dbReference type="ARBA" id="ARBA00006754"/>
    </source>
</evidence>
<accession>A0ABZ1X9N2</accession>
<evidence type="ECO:0000313" key="6">
    <source>
        <dbReference type="Proteomes" id="UP001432168"/>
    </source>
</evidence>
<dbReference type="Gene3D" id="1.10.10.2840">
    <property type="entry name" value="PucR C-terminal helix-turn-helix domain"/>
    <property type="match status" value="1"/>
</dbReference>
<protein>
    <submittedName>
        <fullName evidence="5">Helix-turn-helix domain-containing protein</fullName>
    </submittedName>
</protein>